<protein>
    <recommendedName>
        <fullName evidence="3">U1-type domain-containing protein</fullName>
    </recommendedName>
</protein>
<feature type="compositionally biased region" description="Polar residues" evidence="2">
    <location>
        <begin position="406"/>
        <end position="422"/>
    </location>
</feature>
<dbReference type="SMART" id="SM00451">
    <property type="entry name" value="ZnF_U1"/>
    <property type="match status" value="1"/>
</dbReference>
<keyword evidence="1" id="KW-0175">Coiled coil</keyword>
<gene>
    <name evidence="4" type="ORF">JTE90_005872</name>
</gene>
<feature type="compositionally biased region" description="Low complexity" evidence="2">
    <location>
        <begin position="455"/>
        <end position="466"/>
    </location>
</feature>
<dbReference type="InterPro" id="IPR013087">
    <property type="entry name" value="Znf_C2H2_type"/>
</dbReference>
<feature type="compositionally biased region" description="Basic and acidic residues" evidence="2">
    <location>
        <begin position="314"/>
        <end position="338"/>
    </location>
</feature>
<dbReference type="PANTHER" id="PTHR31434">
    <property type="entry name" value="S PHASE CYCLIN A-ASSOCIATED PROTEIN IN THE ENDOPLASMIC RETICULUM"/>
    <property type="match status" value="1"/>
</dbReference>
<dbReference type="Pfam" id="PF12874">
    <property type="entry name" value="zf-met"/>
    <property type="match status" value="1"/>
</dbReference>
<reference evidence="4 5" key="1">
    <citation type="journal article" date="2022" name="Nat. Ecol. Evol.">
        <title>A masculinizing supergene underlies an exaggerated male reproductive morph in a spider.</title>
        <authorList>
            <person name="Hendrickx F."/>
            <person name="De Corte Z."/>
            <person name="Sonet G."/>
            <person name="Van Belleghem S.M."/>
            <person name="Kostlbacher S."/>
            <person name="Vangestel C."/>
        </authorList>
    </citation>
    <scope>NUCLEOTIDE SEQUENCE [LARGE SCALE GENOMIC DNA]</scope>
    <source>
        <strain evidence="4">W744_W776</strain>
    </source>
</reference>
<feature type="coiled-coil region" evidence="1">
    <location>
        <begin position="1137"/>
        <end position="1184"/>
    </location>
</feature>
<dbReference type="GO" id="GO:0003676">
    <property type="term" value="F:nucleic acid binding"/>
    <property type="evidence" value="ECO:0007669"/>
    <property type="project" value="InterPro"/>
</dbReference>
<dbReference type="InterPro" id="IPR003604">
    <property type="entry name" value="Matrin/U1-like-C_Znf_C2H2"/>
</dbReference>
<dbReference type="PANTHER" id="PTHR31434:SF2">
    <property type="entry name" value="S PHASE CYCLIN A-ASSOCIATED PROTEIN IN THE ENDOPLASMIC RETICULUM"/>
    <property type="match status" value="1"/>
</dbReference>
<feature type="compositionally biased region" description="Low complexity" evidence="2">
    <location>
        <begin position="351"/>
        <end position="378"/>
    </location>
</feature>
<feature type="region of interest" description="Disordered" evidence="2">
    <location>
        <begin position="297"/>
        <end position="624"/>
    </location>
</feature>
<dbReference type="Proteomes" id="UP000827092">
    <property type="component" value="Unassembled WGS sequence"/>
</dbReference>
<dbReference type="Gene3D" id="3.30.160.60">
    <property type="entry name" value="Classic Zinc Finger"/>
    <property type="match status" value="1"/>
</dbReference>
<dbReference type="InterPro" id="IPR036236">
    <property type="entry name" value="Znf_C2H2_sf"/>
</dbReference>
<evidence type="ECO:0000313" key="5">
    <source>
        <dbReference type="Proteomes" id="UP000827092"/>
    </source>
</evidence>
<evidence type="ECO:0000256" key="2">
    <source>
        <dbReference type="SAM" id="MobiDB-lite"/>
    </source>
</evidence>
<feature type="compositionally biased region" description="Basic residues" evidence="2">
    <location>
        <begin position="72"/>
        <end position="86"/>
    </location>
</feature>
<dbReference type="GO" id="GO:0008270">
    <property type="term" value="F:zinc ion binding"/>
    <property type="evidence" value="ECO:0007669"/>
    <property type="project" value="InterPro"/>
</dbReference>
<evidence type="ECO:0000259" key="3">
    <source>
        <dbReference type="SMART" id="SM00451"/>
    </source>
</evidence>
<evidence type="ECO:0000313" key="4">
    <source>
        <dbReference type="EMBL" id="KAG8186344.1"/>
    </source>
</evidence>
<sequence length="1906" mass="214481">MASQQETIKKVVKEGLEARNLLNFISDGLVEEMNATLKKPPVSPRPQSISPKPGSVDPQKKLPDGRIFLRNGGKRRGSLSRPKSRIRSASAGRNPEKDLRARYWTFLFENLHRAVDEIYQTCEMDESIVESKEAIMMLENYARDFDALIQYININKNYEKTAPINRPTSLAWEVRKSSPGKSLLKNVFIEKLTAGNSSVKRVLCFDATNEEGKKPTADSASEQNISAISDDDRNSFKSCTLQNSQILKSPCDLAIPAIAVPVEEVSHCNEKLIVRKVQCQQNNDLAPKPSVIIEAENENQSTTASSTSLNSEVSNDKTENPAEAESKVSITENEKVDDSLEFQSISKNEDSSVSPNSSSLETSMSTSLISESSIQQISPDIAKAPAVSSPHELITDKPSDGEKTSEVNVISNGDLPGTSQKKVNPKRRTTVNKMSASAVGAKTTRPTSSDGKPQSRALSSASNASSKPQNLKVSKDKGVNCDLGDKTLALKDSKDNQSPTNTAVKSTNLKDSKDVNVPSNAKAPIPRDLKLNPRSTDSNMKNSLSKDPKENPHSVSTVRSASKSKTFTLNPNAKSFKPSLKDSTINLSKPTATTPVVEPQLNKSGVARKLSENAPKVEEKKVVKPTYESAIKRNISYVQSLSSRNHLEKTNQKADTSTNNSLKTNSGTRKMPNRGLTKSSRLSEKSGSMSSLHKPVYNQSWARKTYSVEKIPEILKSTDEDSDGWETVRGRNRCRNSPAKTIPFKNKNQECQALQIAKLNQSGIGGFRYTTKVNGKIVSKNSKSNESISKKHSKQNGKSNNADSKEELNNSESNILKLGKITDSIDTKGDNNVKSKDVTKVNQQSKNSNEFYEIKYKTPKNKELMTLPLDVLSALEGNRKLLAEGNRKHSIRSSSAPCVTSPRKSPSYGLSKTLCISDQSLGSQKYVNINTFKKKLSEKGIGGAKRRVKKAVNDHYDERGTMSGSMDESDYGVTSDDQDGAEQDLYDTAWKYKILEQQVHKLELSWGEQMDVYDMELRTPGRALEMHEKLSSPFRKKSLYESIRECNEKQLKAQEQREKVLEEKAQKFKIIQKKRLEMKTLLEQRQEKQRIIMEQKLQRAEEKRKRQLQMIIRKAHDEEEKVNEIAFINTLEAQNKRHDLISKEKDHEARLQDIQEERQRRQEEKAAKEAAAEGRRKILEAERQARLTEMQEKRKIRDHKVEQLFLVKEKERQELASQKARDRELRLSALNAQQLITIEELQKKIQLKQEESARRHEENMEQIRQKAFELSIQKYSSNNDDVPQPVPYETKKICSICNVLIGSEVYLLSHLHGKKHQEAVKAQYQDKDPSSEELELYNLKHIVNASTDQLDPNIALDKERQKALKKRCKKLRQRMSNRGNEYESQVMKASETTNTNKNTKMDKVLSELQKLSTAVEECSSDSNILPALERHLNEIFSIYQKKLHQDKSAFLAVGGIAALVNAFGIMARFSYENNTFMYKKILNHLSNITESVVENSYEICKFILYSNKIGNLLDLLVQRLSHIIPDNISQLMINQVKTNGINVPLDLSAGKLMHLLTGILTILSSKPKSLNKNKQNDKDLKSEDLNLRVQDLISYIVSIGIVDKLSQFFNCIQGPISNEDEAVPFLLDCMSFLTHLIELNSDCCNSSSNRKLEDTTQLIATLRVTNMVGTVSLLYGLLLHSGAASRTEGPPPVLSKQIELLAFSTLCMLNQMAVMSLQAFQSTLGSEGLSLQLRHITSHLLWYCSHVTSDHLLHEVILLVGYFTVLNPENQSVIQAGQRPTVLQQLCCLPFLYFSDLELTDILFPTLIACCYNNLENKTILQQEMTSELLSNYIEVKYLNIEDSSLKDSRSSIHNKRCQKVSRAKYVESSSLSYSRHPNVNIYYIGAKIYNSILNAFYFYIENNCA</sequence>
<feature type="coiled-coil region" evidence="1">
    <location>
        <begin position="1043"/>
        <end position="1110"/>
    </location>
</feature>
<feature type="compositionally biased region" description="Polar residues" evidence="2">
    <location>
        <begin position="496"/>
        <end position="507"/>
    </location>
</feature>
<feature type="compositionally biased region" description="Polar residues" evidence="2">
    <location>
        <begin position="533"/>
        <end position="543"/>
    </location>
</feature>
<feature type="compositionally biased region" description="Polar residues" evidence="2">
    <location>
        <begin position="553"/>
        <end position="573"/>
    </location>
</feature>
<feature type="compositionally biased region" description="Basic and acidic residues" evidence="2">
    <location>
        <begin position="393"/>
        <end position="405"/>
    </location>
</feature>
<feature type="compositionally biased region" description="Polar residues" evidence="2">
    <location>
        <begin position="581"/>
        <end position="594"/>
    </location>
</feature>
<proteinExistence type="predicted"/>
<dbReference type="Pfam" id="PF16501">
    <property type="entry name" value="SCAPER_N"/>
    <property type="match status" value="1"/>
</dbReference>
<name>A0AAV6UQA8_9ARAC</name>
<feature type="coiled-coil region" evidence="1">
    <location>
        <begin position="1231"/>
        <end position="1273"/>
    </location>
</feature>
<feature type="domain" description="U1-type" evidence="3">
    <location>
        <begin position="1289"/>
        <end position="1323"/>
    </location>
</feature>
<evidence type="ECO:0000256" key="1">
    <source>
        <dbReference type="SAM" id="Coils"/>
    </source>
</evidence>
<dbReference type="SUPFAM" id="SSF57667">
    <property type="entry name" value="beta-beta-alpha zinc fingers"/>
    <property type="match status" value="1"/>
</dbReference>
<feature type="compositionally biased region" description="Low complexity" evidence="2">
    <location>
        <begin position="778"/>
        <end position="787"/>
    </location>
</feature>
<feature type="region of interest" description="Disordered" evidence="2">
    <location>
        <begin position="642"/>
        <end position="692"/>
    </location>
</feature>
<feature type="region of interest" description="Disordered" evidence="2">
    <location>
        <begin position="778"/>
        <end position="811"/>
    </location>
</feature>
<organism evidence="4 5">
    <name type="scientific">Oedothorax gibbosus</name>
    <dbReference type="NCBI Taxonomy" id="931172"/>
    <lineage>
        <taxon>Eukaryota</taxon>
        <taxon>Metazoa</taxon>
        <taxon>Ecdysozoa</taxon>
        <taxon>Arthropoda</taxon>
        <taxon>Chelicerata</taxon>
        <taxon>Arachnida</taxon>
        <taxon>Araneae</taxon>
        <taxon>Araneomorphae</taxon>
        <taxon>Entelegynae</taxon>
        <taxon>Araneoidea</taxon>
        <taxon>Linyphiidae</taxon>
        <taxon>Erigoninae</taxon>
        <taxon>Oedothorax</taxon>
    </lineage>
</organism>
<feature type="compositionally biased region" description="Polar residues" evidence="2">
    <location>
        <begin position="298"/>
        <end position="313"/>
    </location>
</feature>
<dbReference type="InterPro" id="IPR032446">
    <property type="entry name" value="SCAPER_N"/>
</dbReference>
<feature type="region of interest" description="Disordered" evidence="2">
    <location>
        <begin position="957"/>
        <end position="978"/>
    </location>
</feature>
<feature type="region of interest" description="Disordered" evidence="2">
    <location>
        <begin position="35"/>
        <end position="93"/>
    </location>
</feature>
<comment type="caution">
    <text evidence="4">The sequence shown here is derived from an EMBL/GenBank/DDBJ whole genome shotgun (WGS) entry which is preliminary data.</text>
</comment>
<dbReference type="EMBL" id="JAFNEN010000305">
    <property type="protein sequence ID" value="KAG8186344.1"/>
    <property type="molecule type" value="Genomic_DNA"/>
</dbReference>
<feature type="compositionally biased region" description="Polar residues" evidence="2">
    <location>
        <begin position="676"/>
        <end position="692"/>
    </location>
</feature>
<feature type="compositionally biased region" description="Basic and acidic residues" evidence="2">
    <location>
        <begin position="473"/>
        <end position="495"/>
    </location>
</feature>
<accession>A0AAV6UQA8</accession>
<feature type="region of interest" description="Disordered" evidence="2">
    <location>
        <begin position="720"/>
        <end position="741"/>
    </location>
</feature>
<keyword evidence="5" id="KW-1185">Reference proteome</keyword>
<feature type="compositionally biased region" description="Basic and acidic residues" evidence="2">
    <location>
        <begin position="609"/>
        <end position="622"/>
    </location>
</feature>
<feature type="compositionally biased region" description="Polar residues" evidence="2">
    <location>
        <begin position="653"/>
        <end position="668"/>
    </location>
</feature>